<protein>
    <submittedName>
        <fullName evidence="1">Uncharacterized protein</fullName>
    </submittedName>
</protein>
<gene>
    <name evidence="1" type="ORF">PMAYCL1PPCAC_04406</name>
</gene>
<dbReference type="EMBL" id="BTRK01000001">
    <property type="protein sequence ID" value="GMR34211.1"/>
    <property type="molecule type" value="Genomic_DNA"/>
</dbReference>
<evidence type="ECO:0000313" key="1">
    <source>
        <dbReference type="EMBL" id="GMR34211.1"/>
    </source>
</evidence>
<feature type="non-terminal residue" evidence="1">
    <location>
        <position position="1"/>
    </location>
</feature>
<name>A0AAN4Z852_9BILA</name>
<dbReference type="AlphaFoldDB" id="A0AAN4Z852"/>
<reference evidence="2" key="1">
    <citation type="submission" date="2022-10" db="EMBL/GenBank/DDBJ databases">
        <title>Genome assembly of Pristionchus species.</title>
        <authorList>
            <person name="Yoshida K."/>
            <person name="Sommer R.J."/>
        </authorList>
    </citation>
    <scope>NUCLEOTIDE SEQUENCE [LARGE SCALE GENOMIC DNA]</scope>
    <source>
        <strain evidence="2">RS5460</strain>
    </source>
</reference>
<dbReference type="Proteomes" id="UP001328107">
    <property type="component" value="Unassembled WGS sequence"/>
</dbReference>
<evidence type="ECO:0000313" key="2">
    <source>
        <dbReference type="Proteomes" id="UP001328107"/>
    </source>
</evidence>
<organism evidence="1 2">
    <name type="scientific">Pristionchus mayeri</name>
    <dbReference type="NCBI Taxonomy" id="1317129"/>
    <lineage>
        <taxon>Eukaryota</taxon>
        <taxon>Metazoa</taxon>
        <taxon>Ecdysozoa</taxon>
        <taxon>Nematoda</taxon>
        <taxon>Chromadorea</taxon>
        <taxon>Rhabditida</taxon>
        <taxon>Rhabditina</taxon>
        <taxon>Diplogasteromorpha</taxon>
        <taxon>Diplogasteroidea</taxon>
        <taxon>Neodiplogasteridae</taxon>
        <taxon>Pristionchus</taxon>
    </lineage>
</organism>
<feature type="non-terminal residue" evidence="1">
    <location>
        <position position="63"/>
    </location>
</feature>
<accession>A0AAN4Z852</accession>
<keyword evidence="2" id="KW-1185">Reference proteome</keyword>
<comment type="caution">
    <text evidence="1">The sequence shown here is derived from an EMBL/GenBank/DDBJ whole genome shotgun (WGS) entry which is preliminary data.</text>
</comment>
<proteinExistence type="predicted"/>
<sequence>ATGYRRRLLLAFSVHSLTFSKINWVLRCWLVETVHLLSLTHSPVKYHCAVWLNRRRIKGDRSI</sequence>